<organism evidence="6 7">
    <name type="scientific">Arcanobacterium bovis</name>
    <dbReference type="NCBI Taxonomy" id="2529275"/>
    <lineage>
        <taxon>Bacteria</taxon>
        <taxon>Bacillati</taxon>
        <taxon>Actinomycetota</taxon>
        <taxon>Actinomycetes</taxon>
        <taxon>Actinomycetales</taxon>
        <taxon>Actinomycetaceae</taxon>
        <taxon>Arcanobacterium</taxon>
    </lineage>
</organism>
<dbReference type="GO" id="GO:0003700">
    <property type="term" value="F:DNA-binding transcription factor activity"/>
    <property type="evidence" value="ECO:0007669"/>
    <property type="project" value="InterPro"/>
</dbReference>
<evidence type="ECO:0000256" key="4">
    <source>
        <dbReference type="ARBA" id="ARBA00023163"/>
    </source>
</evidence>
<evidence type="ECO:0000313" key="6">
    <source>
        <dbReference type="EMBL" id="TBW21427.1"/>
    </source>
</evidence>
<dbReference type="PANTHER" id="PTHR34294">
    <property type="entry name" value="TRANSCRIPTIONAL REGULATOR-RELATED"/>
    <property type="match status" value="1"/>
</dbReference>
<keyword evidence="2" id="KW-0805">Transcription regulation</keyword>
<gene>
    <name evidence="6" type="ORF">EZJ44_05620</name>
</gene>
<dbReference type="GO" id="GO:0003677">
    <property type="term" value="F:DNA binding"/>
    <property type="evidence" value="ECO:0007669"/>
    <property type="project" value="UniProtKB-KW"/>
</dbReference>
<dbReference type="OrthoDB" id="186585at2"/>
<dbReference type="SUPFAM" id="SSF100950">
    <property type="entry name" value="NagB/RpiA/CoA transferase-like"/>
    <property type="match status" value="1"/>
</dbReference>
<comment type="caution">
    <text evidence="6">The sequence shown here is derived from an EMBL/GenBank/DDBJ whole genome shotgun (WGS) entry which is preliminary data.</text>
</comment>
<keyword evidence="3" id="KW-0238">DNA-binding</keyword>
<name>A0A4Q9V105_9ACTO</name>
<dbReference type="GO" id="GO:0030246">
    <property type="term" value="F:carbohydrate binding"/>
    <property type="evidence" value="ECO:0007669"/>
    <property type="project" value="InterPro"/>
</dbReference>
<evidence type="ECO:0000259" key="5">
    <source>
        <dbReference type="Pfam" id="PF04198"/>
    </source>
</evidence>
<dbReference type="EMBL" id="SJDT01000004">
    <property type="protein sequence ID" value="TBW21427.1"/>
    <property type="molecule type" value="Genomic_DNA"/>
</dbReference>
<dbReference type="Pfam" id="PF04198">
    <property type="entry name" value="Sugar-bind"/>
    <property type="match status" value="1"/>
</dbReference>
<dbReference type="InterPro" id="IPR036388">
    <property type="entry name" value="WH-like_DNA-bd_sf"/>
</dbReference>
<dbReference type="PANTHER" id="PTHR34294:SF1">
    <property type="entry name" value="TRANSCRIPTIONAL REGULATOR LSRR"/>
    <property type="match status" value="1"/>
</dbReference>
<dbReference type="RefSeq" id="WP_131281180.1">
    <property type="nucleotide sequence ID" value="NZ_JBHSLR010000006.1"/>
</dbReference>
<dbReference type="InterPro" id="IPR051054">
    <property type="entry name" value="SorC_transcr_regulators"/>
</dbReference>
<keyword evidence="7" id="KW-1185">Reference proteome</keyword>
<protein>
    <submittedName>
        <fullName evidence="6">Winged helix-turn-helix transcriptional regulator</fullName>
    </submittedName>
</protein>
<evidence type="ECO:0000256" key="3">
    <source>
        <dbReference type="ARBA" id="ARBA00023125"/>
    </source>
</evidence>
<dbReference type="Proteomes" id="UP000293036">
    <property type="component" value="Unassembled WGS sequence"/>
</dbReference>
<reference evidence="6 7" key="1">
    <citation type="submission" date="2019-02" db="EMBL/GenBank/DDBJ databases">
        <title>Arcanobacterium bovis sp. nov., isolated from the milk of a cow with mastitis.</title>
        <authorList>
            <person name="Sammra O."/>
            <person name="Foster G."/>
            <person name="Hassan A."/>
            <person name="Alssahen M."/>
            <person name="Laemmler C."/>
            <person name="Borowiak M."/>
            <person name="Malorny B."/>
            <person name="Abdulmawjood A."/>
        </authorList>
    </citation>
    <scope>NUCLEOTIDE SEQUENCE [LARGE SCALE GENOMIC DNA]</scope>
    <source>
        <strain evidence="6 7">C605018/01/1</strain>
    </source>
</reference>
<evidence type="ECO:0000256" key="2">
    <source>
        <dbReference type="ARBA" id="ARBA00023015"/>
    </source>
</evidence>
<dbReference type="InterPro" id="IPR007324">
    <property type="entry name" value="Sugar-bd_dom_put"/>
</dbReference>
<dbReference type="Gene3D" id="1.10.10.10">
    <property type="entry name" value="Winged helix-like DNA-binding domain superfamily/Winged helix DNA-binding domain"/>
    <property type="match status" value="1"/>
</dbReference>
<sequence length="317" mass="34195">MCNSDGDRRRLHLLIDVARAYYDNGESQAEISRRIGYSRPTVSRMLQEAKDLGLVKITISHPLERLERLEERICALYGVERTLVSQRSGPIGPPQLAAEFVASQTPRDGLIAVSNGSSISATVDSLPQQHRSNSCVVQMLGSLGRSNPLEDSPEICRRMAAKLGGTYRILPAPLVLDSPATAKFLRQDGQVAAVLELAARADLALVGVGALVADVPGQIFHGWYSADLDRQIARQGAVGHICAHHIDSSGNHIQTPLCRRIIAMDVEKLRTIPQVVAVAWGSEKIAALRAALKGGYINTFVTDEATANALVHSESIG</sequence>
<proteinExistence type="inferred from homology"/>
<dbReference type="Pfam" id="PF13412">
    <property type="entry name" value="HTH_24"/>
    <property type="match status" value="1"/>
</dbReference>
<evidence type="ECO:0000313" key="7">
    <source>
        <dbReference type="Proteomes" id="UP000293036"/>
    </source>
</evidence>
<keyword evidence="4" id="KW-0804">Transcription</keyword>
<comment type="similarity">
    <text evidence="1">Belongs to the SorC transcriptional regulatory family.</text>
</comment>
<feature type="domain" description="Sugar-binding" evidence="5">
    <location>
        <begin position="95"/>
        <end position="311"/>
    </location>
</feature>
<dbReference type="AlphaFoldDB" id="A0A4Q9V105"/>
<dbReference type="Gene3D" id="3.40.50.1360">
    <property type="match status" value="1"/>
</dbReference>
<evidence type="ECO:0000256" key="1">
    <source>
        <dbReference type="ARBA" id="ARBA00010466"/>
    </source>
</evidence>
<dbReference type="InterPro" id="IPR037171">
    <property type="entry name" value="NagB/RpiA_transferase-like"/>
</dbReference>
<accession>A0A4Q9V105</accession>